<name>A0AA46PMU2_CYTFI</name>
<dbReference type="EMBL" id="CP107027">
    <property type="protein sequence ID" value="UYG93930.1"/>
    <property type="molecule type" value="Genomic_DNA"/>
</dbReference>
<evidence type="ECO:0000313" key="1">
    <source>
        <dbReference type="EMBL" id="UYG93930.1"/>
    </source>
</evidence>
<accession>A0AA46PMU2</accession>
<proteinExistence type="predicted"/>
<dbReference type="Proteomes" id="UP001163104">
    <property type="component" value="Chromosome"/>
</dbReference>
<dbReference type="AlphaFoldDB" id="A0AA46PMU2"/>
<protein>
    <submittedName>
        <fullName evidence="1">Uncharacterized protein</fullName>
    </submittedName>
</protein>
<gene>
    <name evidence="1" type="ORF">OD459_17190</name>
</gene>
<organism evidence="1 2">
    <name type="scientific">Cytobacillus firmus</name>
    <name type="common">Bacillus firmus</name>
    <dbReference type="NCBI Taxonomy" id="1399"/>
    <lineage>
        <taxon>Bacteria</taxon>
        <taxon>Bacillati</taxon>
        <taxon>Bacillota</taxon>
        <taxon>Bacilli</taxon>
        <taxon>Bacillales</taxon>
        <taxon>Bacillaceae</taxon>
        <taxon>Cytobacillus</taxon>
    </lineage>
</organism>
<evidence type="ECO:0000313" key="2">
    <source>
        <dbReference type="Proteomes" id="UP001163104"/>
    </source>
</evidence>
<sequence>MTTLDIFKKELNLLIDEIQRCTNIKIKEQILNDILLIHNAVKDLLRKLTEPEK</sequence>
<dbReference type="RefSeq" id="WP_258751207.1">
    <property type="nucleotide sequence ID" value="NZ_CP107027.1"/>
</dbReference>
<reference evidence="1" key="1">
    <citation type="submission" date="2022-10" db="EMBL/GenBank/DDBJ databases">
        <title>Mechanism of multi-heavy metal repair in Cytobacillus Firmus M7.</title>
        <authorList>
            <person name="Li X."/>
            <person name="Yu C."/>
        </authorList>
    </citation>
    <scope>NUCLEOTIDE SEQUENCE</scope>
    <source>
        <strain evidence="1">M7</strain>
    </source>
</reference>